<comment type="caution">
    <text evidence="2">The sequence shown here is derived from an EMBL/GenBank/DDBJ whole genome shotgun (WGS) entry which is preliminary data.</text>
</comment>
<proteinExistence type="predicted"/>
<name>A0A919C9A4_9ACTN</name>
<reference evidence="2" key="2">
    <citation type="submission" date="2020-09" db="EMBL/GenBank/DDBJ databases">
        <authorList>
            <person name="Sun Q."/>
            <person name="Ohkuma M."/>
        </authorList>
    </citation>
    <scope>NUCLEOTIDE SEQUENCE</scope>
    <source>
        <strain evidence="2">JCM 4637</strain>
    </source>
</reference>
<feature type="region of interest" description="Disordered" evidence="1">
    <location>
        <begin position="1"/>
        <end position="43"/>
    </location>
</feature>
<evidence type="ECO:0000313" key="2">
    <source>
        <dbReference type="EMBL" id="GHC87818.1"/>
    </source>
</evidence>
<organism evidence="2 3">
    <name type="scientific">Streptomyces finlayi</name>
    <dbReference type="NCBI Taxonomy" id="67296"/>
    <lineage>
        <taxon>Bacteria</taxon>
        <taxon>Bacillati</taxon>
        <taxon>Actinomycetota</taxon>
        <taxon>Actinomycetes</taxon>
        <taxon>Kitasatosporales</taxon>
        <taxon>Streptomycetaceae</taxon>
        <taxon>Streptomyces</taxon>
    </lineage>
</organism>
<feature type="compositionally biased region" description="Basic and acidic residues" evidence="1">
    <location>
        <begin position="7"/>
        <end position="31"/>
    </location>
</feature>
<accession>A0A919C9A4</accession>
<protein>
    <submittedName>
        <fullName evidence="2">Uncharacterized protein</fullName>
    </submittedName>
</protein>
<evidence type="ECO:0000256" key="1">
    <source>
        <dbReference type="SAM" id="MobiDB-lite"/>
    </source>
</evidence>
<feature type="compositionally biased region" description="Polar residues" evidence="1">
    <location>
        <begin position="163"/>
        <end position="174"/>
    </location>
</feature>
<feature type="compositionally biased region" description="Gly residues" evidence="1">
    <location>
        <begin position="153"/>
        <end position="162"/>
    </location>
</feature>
<dbReference type="EMBL" id="BMVC01000003">
    <property type="protein sequence ID" value="GHC87818.1"/>
    <property type="molecule type" value="Genomic_DNA"/>
</dbReference>
<gene>
    <name evidence="2" type="ORF">GCM10010334_20020</name>
</gene>
<dbReference type="RefSeq" id="WP_229897622.1">
    <property type="nucleotide sequence ID" value="NZ_BMVC01000003.1"/>
</dbReference>
<evidence type="ECO:0000313" key="3">
    <source>
        <dbReference type="Proteomes" id="UP000638353"/>
    </source>
</evidence>
<sequence length="348" mass="38159">MTAASRPDPRDPEAVRRWMRANRREPTDRPIPRTPSELAESQHRRMLERLGPPLQSLEGDGQLLGTRRPIRRRMDIALTGSSTDQHTVRLDVLAPLLSHFQSSVTAIAQALDGRPTTHAPIPGAIREATALSAAATFPSSFGVVLYGPQNDGTDGGMNGGGTHISSMDSDSTDGSEPLLDRAVGAVLNLSDAPQSSVSEEELDQDLNEQLLPLGARALKHLGSLTQLLDEKNVGLRMTWHTESGRARLSELSPLHAERIRFVCEHSTYRQAEIVTIIGWLGGVSALHANAEIRTDSGQVIRAKTDRSVVRRLGDHFTHRVEARVEVTTVHYAGGRERKIYTILDLRNI</sequence>
<dbReference type="AlphaFoldDB" id="A0A919C9A4"/>
<feature type="region of interest" description="Disordered" evidence="1">
    <location>
        <begin position="152"/>
        <end position="177"/>
    </location>
</feature>
<dbReference type="Proteomes" id="UP000638353">
    <property type="component" value="Unassembled WGS sequence"/>
</dbReference>
<reference evidence="2" key="1">
    <citation type="journal article" date="2014" name="Int. J. Syst. Evol. Microbiol.">
        <title>Complete genome sequence of Corynebacterium casei LMG S-19264T (=DSM 44701T), isolated from a smear-ripened cheese.</title>
        <authorList>
            <consortium name="US DOE Joint Genome Institute (JGI-PGF)"/>
            <person name="Walter F."/>
            <person name="Albersmeier A."/>
            <person name="Kalinowski J."/>
            <person name="Ruckert C."/>
        </authorList>
    </citation>
    <scope>NUCLEOTIDE SEQUENCE</scope>
    <source>
        <strain evidence="2">JCM 4637</strain>
    </source>
</reference>